<dbReference type="InterPro" id="IPR050879">
    <property type="entry name" value="Acyltransferase_3"/>
</dbReference>
<feature type="transmembrane region" description="Helical" evidence="1">
    <location>
        <begin position="244"/>
        <end position="261"/>
    </location>
</feature>
<sequence>MALANVIEQPAATASSPRHWYAGLDGVRAIAVTLVFTLHYLGARTLAVGWTGVPIFFVLSGFLITGILYDNRSELHRFRNFYVRRTLRIFPLYYFAWILILLAALLLAGQWRPIHFLWLTYLGNYIRLIAGNKLPDRIYTFNGPRLPLEIGHFWSLAVEEQFYLIWPFIVFHLRERKKLIRICILTIVFVPILRAVLWKLLPENTLSMDFLYRMTFTQCDAFLLGGLLALWLRGPEKDRMLRHSNKIFGVSLVLFVAAYLANNHWRLGYLSTSSGWVSTYGFSLIDFAAAGLILCSLRPSSVVSRVMTLPPLRFLGRYSYGFYVYHVPLQPLLRHSFQPVLKLFPAHVRSFGEALAVALYFLIVLFVSVCSYHLIELPFLRMKDRFTVRDANPGAQDLTVA</sequence>
<dbReference type="GO" id="GO:0016747">
    <property type="term" value="F:acyltransferase activity, transferring groups other than amino-acyl groups"/>
    <property type="evidence" value="ECO:0007669"/>
    <property type="project" value="InterPro"/>
</dbReference>
<name>A0A841JV40_9BACT</name>
<dbReference type="AlphaFoldDB" id="A0A841JV40"/>
<feature type="transmembrane region" description="Helical" evidence="1">
    <location>
        <begin position="20"/>
        <end position="41"/>
    </location>
</feature>
<dbReference type="Pfam" id="PF01757">
    <property type="entry name" value="Acyl_transf_3"/>
    <property type="match status" value="1"/>
</dbReference>
<dbReference type="InterPro" id="IPR002656">
    <property type="entry name" value="Acyl_transf_3_dom"/>
</dbReference>
<reference evidence="3 4" key="1">
    <citation type="submission" date="2020-08" db="EMBL/GenBank/DDBJ databases">
        <title>Genomic Encyclopedia of Type Strains, Phase IV (KMG-IV): sequencing the most valuable type-strain genomes for metagenomic binning, comparative biology and taxonomic classification.</title>
        <authorList>
            <person name="Goeker M."/>
        </authorList>
    </citation>
    <scope>NUCLEOTIDE SEQUENCE [LARGE SCALE GENOMIC DNA]</scope>
    <source>
        <strain evidence="3 4">DSM 103733</strain>
    </source>
</reference>
<feature type="transmembrane region" description="Helical" evidence="1">
    <location>
        <begin position="210"/>
        <end position="232"/>
    </location>
</feature>
<feature type="transmembrane region" description="Helical" evidence="1">
    <location>
        <begin position="47"/>
        <end position="69"/>
    </location>
</feature>
<feature type="transmembrane region" description="Helical" evidence="1">
    <location>
        <begin position="273"/>
        <end position="297"/>
    </location>
</feature>
<organism evidence="3 4">
    <name type="scientific">Silvibacterium bohemicum</name>
    <dbReference type="NCBI Taxonomy" id="1577686"/>
    <lineage>
        <taxon>Bacteria</taxon>
        <taxon>Pseudomonadati</taxon>
        <taxon>Acidobacteriota</taxon>
        <taxon>Terriglobia</taxon>
        <taxon>Terriglobales</taxon>
        <taxon>Acidobacteriaceae</taxon>
        <taxon>Silvibacterium</taxon>
    </lineage>
</organism>
<keyword evidence="1" id="KW-0472">Membrane</keyword>
<feature type="transmembrane region" description="Helical" evidence="1">
    <location>
        <begin position="357"/>
        <end position="375"/>
    </location>
</feature>
<proteinExistence type="predicted"/>
<evidence type="ECO:0000313" key="4">
    <source>
        <dbReference type="Proteomes" id="UP000538666"/>
    </source>
</evidence>
<dbReference type="GO" id="GO:0009103">
    <property type="term" value="P:lipopolysaccharide biosynthetic process"/>
    <property type="evidence" value="ECO:0007669"/>
    <property type="project" value="TreeGrafter"/>
</dbReference>
<gene>
    <name evidence="3" type="ORF">HNQ77_000236</name>
</gene>
<evidence type="ECO:0000313" key="3">
    <source>
        <dbReference type="EMBL" id="MBB6142298.1"/>
    </source>
</evidence>
<dbReference type="PANTHER" id="PTHR23028">
    <property type="entry name" value="ACETYLTRANSFERASE"/>
    <property type="match status" value="1"/>
</dbReference>
<dbReference type="EMBL" id="JACHEK010000001">
    <property type="protein sequence ID" value="MBB6142298.1"/>
    <property type="molecule type" value="Genomic_DNA"/>
</dbReference>
<dbReference type="GO" id="GO:0016020">
    <property type="term" value="C:membrane"/>
    <property type="evidence" value="ECO:0007669"/>
    <property type="project" value="TreeGrafter"/>
</dbReference>
<comment type="caution">
    <text evidence="3">The sequence shown here is derived from an EMBL/GenBank/DDBJ whole genome shotgun (WGS) entry which is preliminary data.</text>
</comment>
<feature type="transmembrane region" description="Helical" evidence="1">
    <location>
        <begin position="90"/>
        <end position="108"/>
    </location>
</feature>
<feature type="transmembrane region" description="Helical" evidence="1">
    <location>
        <begin position="179"/>
        <end position="198"/>
    </location>
</feature>
<keyword evidence="1" id="KW-1133">Transmembrane helix</keyword>
<feature type="domain" description="Acyltransferase 3" evidence="2">
    <location>
        <begin position="22"/>
        <end position="372"/>
    </location>
</feature>
<dbReference type="PANTHER" id="PTHR23028:SF53">
    <property type="entry name" value="ACYL_TRANSF_3 DOMAIN-CONTAINING PROTEIN"/>
    <property type="match status" value="1"/>
</dbReference>
<accession>A0A841JV40</accession>
<keyword evidence="4" id="KW-1185">Reference proteome</keyword>
<evidence type="ECO:0000259" key="2">
    <source>
        <dbReference type="Pfam" id="PF01757"/>
    </source>
</evidence>
<keyword evidence="1" id="KW-0812">Transmembrane</keyword>
<dbReference type="RefSeq" id="WP_050057547.1">
    <property type="nucleotide sequence ID" value="NZ_JACHEK010000001.1"/>
</dbReference>
<evidence type="ECO:0000256" key="1">
    <source>
        <dbReference type="SAM" id="Phobius"/>
    </source>
</evidence>
<protein>
    <submittedName>
        <fullName evidence="3">Peptidoglycan/LPS O-acetylase OafA/YrhL</fullName>
    </submittedName>
</protein>
<feature type="transmembrane region" description="Helical" evidence="1">
    <location>
        <begin position="318"/>
        <end position="337"/>
    </location>
</feature>
<dbReference type="Proteomes" id="UP000538666">
    <property type="component" value="Unassembled WGS sequence"/>
</dbReference>